<gene>
    <name evidence="1" type="ORF">EKO04_009748</name>
</gene>
<accession>A0A8H7IXB8</accession>
<sequence>MSATNNPLLPLEVLLPALIPRVPARLRVLLRHAKGHYQTIDDKIRELVPRNTKGNITSWLGEHEALVHEAKFRMGLNLWDLETYIRSHPETDIKSEVEMLRMQYNFLHHVLGDVPPYNGPCTDSEQ</sequence>
<keyword evidence="2" id="KW-1185">Reference proteome</keyword>
<evidence type="ECO:0000313" key="2">
    <source>
        <dbReference type="Proteomes" id="UP000651452"/>
    </source>
</evidence>
<reference evidence="1" key="2">
    <citation type="submission" date="2020-09" db="EMBL/GenBank/DDBJ databases">
        <title>Reference genome assembly for Australian Ascochyta lentis isolate Al4.</title>
        <authorList>
            <person name="Lee R.C."/>
            <person name="Farfan-Caceres L.M."/>
            <person name="Debler J.W."/>
            <person name="Williams A.H."/>
            <person name="Henares B.M."/>
        </authorList>
    </citation>
    <scope>NUCLEOTIDE SEQUENCE</scope>
    <source>
        <strain evidence="1">Al4</strain>
    </source>
</reference>
<dbReference type="OrthoDB" id="3777169at2759"/>
<dbReference type="Proteomes" id="UP000651452">
    <property type="component" value="Unassembled WGS sequence"/>
</dbReference>
<dbReference type="AlphaFoldDB" id="A0A8H7IXB8"/>
<protein>
    <submittedName>
        <fullName evidence="1">Uncharacterized protein</fullName>
    </submittedName>
</protein>
<comment type="caution">
    <text evidence="1">The sequence shown here is derived from an EMBL/GenBank/DDBJ whole genome shotgun (WGS) entry which is preliminary data.</text>
</comment>
<organism evidence="1 2">
    <name type="scientific">Ascochyta lentis</name>
    <dbReference type="NCBI Taxonomy" id="205686"/>
    <lineage>
        <taxon>Eukaryota</taxon>
        <taxon>Fungi</taxon>
        <taxon>Dikarya</taxon>
        <taxon>Ascomycota</taxon>
        <taxon>Pezizomycotina</taxon>
        <taxon>Dothideomycetes</taxon>
        <taxon>Pleosporomycetidae</taxon>
        <taxon>Pleosporales</taxon>
        <taxon>Pleosporineae</taxon>
        <taxon>Didymellaceae</taxon>
        <taxon>Ascochyta</taxon>
    </lineage>
</organism>
<evidence type="ECO:0000313" key="1">
    <source>
        <dbReference type="EMBL" id="KAF9692597.1"/>
    </source>
</evidence>
<name>A0A8H7IXB8_9PLEO</name>
<dbReference type="EMBL" id="RZGK01000018">
    <property type="protein sequence ID" value="KAF9692597.1"/>
    <property type="molecule type" value="Genomic_DNA"/>
</dbReference>
<proteinExistence type="predicted"/>
<reference evidence="1" key="1">
    <citation type="submission" date="2018-12" db="EMBL/GenBank/DDBJ databases">
        <authorList>
            <person name="Syme R.A."/>
            <person name="Farfan-Caceres L."/>
            <person name="Lichtenzveig J."/>
        </authorList>
    </citation>
    <scope>NUCLEOTIDE SEQUENCE</scope>
    <source>
        <strain evidence="1">Al4</strain>
    </source>
</reference>